<organism evidence="1 2">
    <name type="scientific">Sulfuracidifex tepidarius</name>
    <dbReference type="NCBI Taxonomy" id="1294262"/>
    <lineage>
        <taxon>Archaea</taxon>
        <taxon>Thermoproteota</taxon>
        <taxon>Thermoprotei</taxon>
        <taxon>Sulfolobales</taxon>
        <taxon>Sulfolobaceae</taxon>
        <taxon>Sulfuracidifex</taxon>
    </lineage>
</organism>
<protein>
    <submittedName>
        <fullName evidence="1">Uncharacterized protein</fullName>
    </submittedName>
</protein>
<dbReference type="EMBL" id="AP018930">
    <property type="protein sequence ID" value="BBG26024.1"/>
    <property type="molecule type" value="Genomic_DNA"/>
</dbReference>
<sequence length="38" mass="4603">MKRPTKHIYPLFLKIKKESFTTFTFVLKSMDTVIKREV</sequence>
<dbReference type="AlphaFoldDB" id="A0A510E0L2"/>
<evidence type="ECO:0000313" key="1">
    <source>
        <dbReference type="EMBL" id="BBG26024.1"/>
    </source>
</evidence>
<proteinExistence type="predicted"/>
<reference evidence="2" key="1">
    <citation type="submission" date="2018-09" db="EMBL/GenBank/DDBJ databases">
        <title>Complete Genome Sequencing of Sulfolobus sp. JCM 16834.</title>
        <authorList>
            <person name="Kato S."/>
            <person name="Itoh T."/>
            <person name="Ohkuma M."/>
        </authorList>
    </citation>
    <scope>NUCLEOTIDE SEQUENCE [LARGE SCALE GENOMIC DNA]</scope>
    <source>
        <strain evidence="2">IC-007</strain>
    </source>
</reference>
<evidence type="ECO:0000313" key="2">
    <source>
        <dbReference type="Proteomes" id="UP000325030"/>
    </source>
</evidence>
<gene>
    <name evidence="1" type="ORF">IC007_0529</name>
</gene>
<accession>A0A510E0L2</accession>
<dbReference type="Proteomes" id="UP000325030">
    <property type="component" value="Chromosome"/>
</dbReference>
<name>A0A510E0L2_9CREN</name>